<dbReference type="PANTHER" id="PTHR43404:SF2">
    <property type="entry name" value="LIPOPOLYSACCHARIDE CHOLINEPHOSPHOTRANSFERASE LICD"/>
    <property type="match status" value="1"/>
</dbReference>
<evidence type="ECO:0000259" key="1">
    <source>
        <dbReference type="Pfam" id="PF04991"/>
    </source>
</evidence>
<dbReference type="GO" id="GO:0009100">
    <property type="term" value="P:glycoprotein metabolic process"/>
    <property type="evidence" value="ECO:0007669"/>
    <property type="project" value="UniProtKB-ARBA"/>
</dbReference>
<dbReference type="HOGENOM" id="CLU_075543_1_0_9"/>
<proteinExistence type="predicted"/>
<dbReference type="PATRIC" id="fig|525362.12.peg.1159"/>
<evidence type="ECO:0000313" key="2">
    <source>
        <dbReference type="EMBL" id="EFZ34258.1"/>
    </source>
</evidence>
<name>E7FRX6_9LACO</name>
<dbReference type="PANTHER" id="PTHR43404">
    <property type="entry name" value="LIPOPOLYSACCHARIDE CHOLINEPHOSPHOTRANSFERASE LICD"/>
    <property type="match status" value="1"/>
</dbReference>
<sequence>MDLKLKLLSSGGNMEKNNEISIRDMQNKMLEMLIYFDDFCTKHNLMYYLAGGCLIGVERHKGFIPWDDDVDLFMPRNDYERLKVEWPKYADTSKYVYCITDEYHNYHDGGASIRDINTTYINRHSVQEDIVHGFALEIMPIDGCPKSKVKRCRQLFNAFLYSLFNVQRLPDNKGKFVRSMAKIAYMIVPSSNLRYKLWKHAEKQMTKYSWNQCDEVTELIGAIHGMLLRHDKKDFAEVERKKFEDYEFPVMKGYKKYLKRVWGDYMELPPVEKRVAKHDVVYMSLTEPYTKYKGIYYCVNEKTDGNIH</sequence>
<dbReference type="Proteomes" id="UP000004099">
    <property type="component" value="Unassembled WGS sequence"/>
</dbReference>
<accession>E7FRX6</accession>
<feature type="domain" description="LicD/FKTN/FKRP nucleotidyltransferase" evidence="1">
    <location>
        <begin position="40"/>
        <end position="263"/>
    </location>
</feature>
<dbReference type="AlphaFoldDB" id="E7FRX6"/>
<dbReference type="EMBL" id="ACGS02000044">
    <property type="protein sequence ID" value="EFZ34258.1"/>
    <property type="molecule type" value="Genomic_DNA"/>
</dbReference>
<comment type="caution">
    <text evidence="2">The sequence shown here is derived from an EMBL/GenBank/DDBJ whole genome shotgun (WGS) entry which is preliminary data.</text>
</comment>
<evidence type="ECO:0000313" key="3">
    <source>
        <dbReference type="Proteomes" id="UP000004099"/>
    </source>
</evidence>
<protein>
    <submittedName>
        <fullName evidence="2">LICD family protein</fullName>
    </submittedName>
</protein>
<dbReference type="InterPro" id="IPR007074">
    <property type="entry name" value="LicD/FKTN/FKRP_NTP_transf"/>
</dbReference>
<gene>
    <name evidence="2" type="primary">licD</name>
    <name evidence="2" type="ORF">HMPREF0542_11653</name>
</gene>
<reference evidence="2 3" key="1">
    <citation type="submission" date="2011-01" db="EMBL/GenBank/DDBJ databases">
        <authorList>
            <person name="Muzny D."/>
            <person name="Qin X."/>
            <person name="Buhay C."/>
            <person name="Dugan-Rocha S."/>
            <person name="Ding Y."/>
            <person name="Chen G."/>
            <person name="Hawes A."/>
            <person name="Holder M."/>
            <person name="Jhangiani S."/>
            <person name="Johnson A."/>
            <person name="Khan Z."/>
            <person name="Li Z."/>
            <person name="Liu W."/>
            <person name="Liu X."/>
            <person name="Perez L."/>
            <person name="Shen H."/>
            <person name="Wang Q."/>
            <person name="Watt J."/>
            <person name="Xi L."/>
            <person name="Xin Y."/>
            <person name="Zhou J."/>
            <person name="Deng J."/>
            <person name="Jiang H."/>
            <person name="Liu Y."/>
            <person name="Qu J."/>
            <person name="Song X.-Z."/>
            <person name="Zhang L."/>
            <person name="Villasana D."/>
            <person name="Johnson A."/>
            <person name="Liu J."/>
            <person name="Liyanage D."/>
            <person name="Lorensuhewa L."/>
            <person name="Robinson T."/>
            <person name="Song A."/>
            <person name="Song B.-B."/>
            <person name="Dinh H."/>
            <person name="Thornton R."/>
            <person name="Coyle M."/>
            <person name="Francisco L."/>
            <person name="Jackson L."/>
            <person name="Javaid M."/>
            <person name="Korchina V."/>
            <person name="Kovar C."/>
            <person name="Mata R."/>
            <person name="Mathew T."/>
            <person name="Ngo R."/>
            <person name="Nguyen L."/>
            <person name="Nguyen N."/>
            <person name="Okwuonu G."/>
            <person name="Ongeri F."/>
            <person name="Pham C."/>
            <person name="Simmons D."/>
            <person name="Wilczek-Boney K."/>
            <person name="Hale W."/>
            <person name="Jakkamsetti A."/>
            <person name="Pham P."/>
            <person name="Ruth R."/>
            <person name="San Lucas F."/>
            <person name="Warren J."/>
            <person name="Zhang J."/>
            <person name="Zhao Z."/>
            <person name="Zhou C."/>
            <person name="Zhu D."/>
            <person name="Lee S."/>
            <person name="Bess C."/>
            <person name="Blankenburg K."/>
            <person name="Forbes L."/>
            <person name="Fu Q."/>
            <person name="Gubbala S."/>
            <person name="Hirani K."/>
            <person name="Jayaseelan J.C."/>
            <person name="Lara F."/>
            <person name="Munidasa M."/>
            <person name="Palculict T."/>
            <person name="Patil S."/>
            <person name="Pu L.-L."/>
            <person name="Saada N."/>
            <person name="Tang L."/>
            <person name="Weissenberger G."/>
            <person name="Zhu Y."/>
            <person name="Hemphill L."/>
            <person name="Shang Y."/>
            <person name="Youmans B."/>
            <person name="Ayvaz T."/>
            <person name="Ross M."/>
            <person name="Santibanez J."/>
            <person name="Aqrawi P."/>
            <person name="Gross S."/>
            <person name="Joshi V."/>
            <person name="Fowler G."/>
            <person name="Nazareth L."/>
            <person name="Reid J."/>
            <person name="Worley K."/>
            <person name="Petrosino J."/>
            <person name="Highlander S."/>
            <person name="Gibbs R."/>
        </authorList>
    </citation>
    <scope>NUCLEOTIDE SEQUENCE [LARGE SCALE GENOMIC DNA]</scope>
    <source>
        <strain evidence="2 3">ATCC 25644</strain>
    </source>
</reference>
<dbReference type="Pfam" id="PF04991">
    <property type="entry name" value="LicD"/>
    <property type="match status" value="1"/>
</dbReference>
<dbReference type="InterPro" id="IPR052942">
    <property type="entry name" value="LPS_cholinephosphotransferase"/>
</dbReference>
<organism evidence="2 3">
    <name type="scientific">Ligilactobacillus ruminis ATCC 25644</name>
    <dbReference type="NCBI Taxonomy" id="525362"/>
    <lineage>
        <taxon>Bacteria</taxon>
        <taxon>Bacillati</taxon>
        <taxon>Bacillota</taxon>
        <taxon>Bacilli</taxon>
        <taxon>Lactobacillales</taxon>
        <taxon>Lactobacillaceae</taxon>
        <taxon>Ligilactobacillus</taxon>
    </lineage>
</organism>